<evidence type="ECO:0000259" key="2">
    <source>
        <dbReference type="PROSITE" id="PS50003"/>
    </source>
</evidence>
<organism evidence="3 4">
    <name type="scientific">Durusdinium trenchii</name>
    <dbReference type="NCBI Taxonomy" id="1381693"/>
    <lineage>
        <taxon>Eukaryota</taxon>
        <taxon>Sar</taxon>
        <taxon>Alveolata</taxon>
        <taxon>Dinophyceae</taxon>
        <taxon>Suessiales</taxon>
        <taxon>Symbiodiniaceae</taxon>
        <taxon>Durusdinium</taxon>
    </lineage>
</organism>
<accession>A0ABP0Q025</accession>
<feature type="region of interest" description="Disordered" evidence="1">
    <location>
        <begin position="156"/>
        <end position="192"/>
    </location>
</feature>
<dbReference type="Gene3D" id="2.30.29.30">
    <property type="entry name" value="Pleckstrin-homology domain (PH domain)/Phosphotyrosine-binding domain (PTB)"/>
    <property type="match status" value="1"/>
</dbReference>
<protein>
    <recommendedName>
        <fullName evidence="2">PH domain-containing protein</fullName>
    </recommendedName>
</protein>
<dbReference type="InterPro" id="IPR001849">
    <property type="entry name" value="PH_domain"/>
</dbReference>
<evidence type="ECO:0000256" key="1">
    <source>
        <dbReference type="SAM" id="MobiDB-lite"/>
    </source>
</evidence>
<evidence type="ECO:0000313" key="4">
    <source>
        <dbReference type="Proteomes" id="UP001642484"/>
    </source>
</evidence>
<feature type="domain" description="PH" evidence="2">
    <location>
        <begin position="17"/>
        <end position="140"/>
    </location>
</feature>
<sequence>MYLVPQKSTKDPRITQKGRFSAWLIKARSDGANAKWFQSVGRRYFTLDFDKRLFYYTHTESRQAQASTPIKFADILGAHLGHNFDPDPDCGQHGFSRPFRRHLPGTFPFTVRTKGKRLRLEAEEEPDAFQWISLLNAAHRIGAEVDLLQSNSWLPSTPAKEEKVPSAVSTPSRDVSTVVSESSTPSIDSRSLDLERAIAGTETSEKHEAEEMDETIHCATESTGIEASGMDCTLPSCRLKPSDFGFEEDEVFSEDGATTAAFVPGSDESDASDSGCEDTGFVGGYSATEGMVGSTRAAADLQLLRPPGGPKLGRNWANSDMEGLQWTQDDASYGPFFASEMCETVHMVV</sequence>
<keyword evidence="4" id="KW-1185">Reference proteome</keyword>
<dbReference type="InterPro" id="IPR011993">
    <property type="entry name" value="PH-like_dom_sf"/>
</dbReference>
<name>A0ABP0Q025_9DINO</name>
<dbReference type="EMBL" id="CAXAMN010023729">
    <property type="protein sequence ID" value="CAK9080379.1"/>
    <property type="molecule type" value="Genomic_DNA"/>
</dbReference>
<gene>
    <name evidence="3" type="ORF">CCMP2556_LOCUS39477</name>
</gene>
<comment type="caution">
    <text evidence="3">The sequence shown here is derived from an EMBL/GenBank/DDBJ whole genome shotgun (WGS) entry which is preliminary data.</text>
</comment>
<dbReference type="Proteomes" id="UP001642484">
    <property type="component" value="Unassembled WGS sequence"/>
</dbReference>
<evidence type="ECO:0000313" key="3">
    <source>
        <dbReference type="EMBL" id="CAK9080379.1"/>
    </source>
</evidence>
<reference evidence="3 4" key="1">
    <citation type="submission" date="2024-02" db="EMBL/GenBank/DDBJ databases">
        <authorList>
            <person name="Chen Y."/>
            <person name="Shah S."/>
            <person name="Dougan E. K."/>
            <person name="Thang M."/>
            <person name="Chan C."/>
        </authorList>
    </citation>
    <scope>NUCLEOTIDE SEQUENCE [LARGE SCALE GENOMIC DNA]</scope>
</reference>
<dbReference type="PROSITE" id="PS50003">
    <property type="entry name" value="PH_DOMAIN"/>
    <property type="match status" value="1"/>
</dbReference>
<proteinExistence type="predicted"/>
<feature type="compositionally biased region" description="Low complexity" evidence="1">
    <location>
        <begin position="172"/>
        <end position="186"/>
    </location>
</feature>
<dbReference type="SUPFAM" id="SSF50729">
    <property type="entry name" value="PH domain-like"/>
    <property type="match status" value="1"/>
</dbReference>